<evidence type="ECO:0008006" key="3">
    <source>
        <dbReference type="Google" id="ProtNLM"/>
    </source>
</evidence>
<keyword evidence="2" id="KW-1185">Reference proteome</keyword>
<dbReference type="SUPFAM" id="SSF55486">
    <property type="entry name" value="Metalloproteases ('zincins'), catalytic domain"/>
    <property type="match status" value="1"/>
</dbReference>
<dbReference type="Proteomes" id="UP000184048">
    <property type="component" value="Unassembled WGS sequence"/>
</dbReference>
<dbReference type="InterPro" id="IPR027268">
    <property type="entry name" value="Peptidase_M4/M1_CTD_sf"/>
</dbReference>
<dbReference type="EMBL" id="FQUU01000005">
    <property type="protein sequence ID" value="SHF00674.1"/>
    <property type="molecule type" value="Genomic_DNA"/>
</dbReference>
<dbReference type="Gene3D" id="1.10.390.10">
    <property type="entry name" value="Neutral Protease Domain 2"/>
    <property type="match status" value="1"/>
</dbReference>
<evidence type="ECO:0000313" key="1">
    <source>
        <dbReference type="EMBL" id="SHF00674.1"/>
    </source>
</evidence>
<evidence type="ECO:0000313" key="2">
    <source>
        <dbReference type="Proteomes" id="UP000184048"/>
    </source>
</evidence>
<dbReference type="AlphaFoldDB" id="A0A1M4Y4E4"/>
<gene>
    <name evidence="1" type="ORF">SAMN02745131_01594</name>
</gene>
<dbReference type="STRING" id="1121884.SAMN02745131_01594"/>
<reference evidence="1 2" key="1">
    <citation type="submission" date="2016-11" db="EMBL/GenBank/DDBJ databases">
        <authorList>
            <person name="Jaros S."/>
            <person name="Januszkiewicz K."/>
            <person name="Wedrychowicz H."/>
        </authorList>
    </citation>
    <scope>NUCLEOTIDE SEQUENCE [LARGE SCALE GENOMIC DNA]</scope>
    <source>
        <strain evidence="1 2">DSM 18119</strain>
    </source>
</reference>
<accession>A0A1M4Y4E4</accession>
<name>A0A1M4Y4E4_9BACT</name>
<proteinExistence type="predicted"/>
<sequence>MFYMAIHGQDTIPHVKGRILISVRKGTIECDLTLSNMPQLSDYYLRLNSGMNIRYIKNAEPGMLPLRYERSQDDTLSSGESLAYYIPSYNESGKYLPHAVHFNYVGMYPVITDTTSAVDWRGNIAFNGKTLRADGIQSAWCPILYDVKTDRSYENVTYDLDITCHDCNVIYVNGSQPVSGTHAKVRSSTPQDLTLFSGDFKSVAINGNYFLNPDADEQQLTQLENTLDAYQKYLENKLGIPYKGKAVYIQTTPVSKNNSWMFASYPTIVSVSWHEGMKSFANKSTGTGFLQYMAHELAHYYFGKVRAFNSATRGMISEGFAEFLAMRITKNFISNSKYNDELKSKVRAMNNLTPVPMQKIRSEADYRNRELYVYYYAPLVFLAIEKEIGEEKMWTWLKVLLLSPAVKTDYTFFEQTLKEVVSDKAKFDLVREKYLESNQAFQNAVSALSIPADEFSAANNNIPVTKTYYYYVISRPMADIGSSQNNMIVHTEVAQITCLTTEFLDRVRATAIKVKQACKNATGCTNDINSYNSIEEAQAGLKRLLDRYNKNGRMVVKVLKP</sequence>
<organism evidence="1 2">
    <name type="scientific">Flavisolibacter ginsengisoli DSM 18119</name>
    <dbReference type="NCBI Taxonomy" id="1121884"/>
    <lineage>
        <taxon>Bacteria</taxon>
        <taxon>Pseudomonadati</taxon>
        <taxon>Bacteroidota</taxon>
        <taxon>Chitinophagia</taxon>
        <taxon>Chitinophagales</taxon>
        <taxon>Chitinophagaceae</taxon>
        <taxon>Flavisolibacter</taxon>
    </lineage>
</organism>
<protein>
    <recommendedName>
        <fullName evidence="3">Peptidase M1 membrane alanine aminopeptidase domain-containing protein</fullName>
    </recommendedName>
</protein>